<dbReference type="WBParaSite" id="L893_g27937.t1">
    <property type="protein sequence ID" value="L893_g27937.t1"/>
    <property type="gene ID" value="L893_g27937"/>
</dbReference>
<name>A0A1I7ZM54_9BILA</name>
<organism evidence="1 2">
    <name type="scientific">Steinernema glaseri</name>
    <dbReference type="NCBI Taxonomy" id="37863"/>
    <lineage>
        <taxon>Eukaryota</taxon>
        <taxon>Metazoa</taxon>
        <taxon>Ecdysozoa</taxon>
        <taxon>Nematoda</taxon>
        <taxon>Chromadorea</taxon>
        <taxon>Rhabditida</taxon>
        <taxon>Tylenchina</taxon>
        <taxon>Panagrolaimomorpha</taxon>
        <taxon>Strongyloidoidea</taxon>
        <taxon>Steinernematidae</taxon>
        <taxon>Steinernema</taxon>
    </lineage>
</organism>
<dbReference type="AlphaFoldDB" id="A0A1I7ZM54"/>
<accession>A0A1I7ZM54</accession>
<dbReference type="Proteomes" id="UP000095287">
    <property type="component" value="Unplaced"/>
</dbReference>
<reference evidence="2" key="1">
    <citation type="submission" date="2016-11" db="UniProtKB">
        <authorList>
            <consortium name="WormBaseParasite"/>
        </authorList>
    </citation>
    <scope>IDENTIFICATION</scope>
</reference>
<sequence length="131" mass="14812">MVGKCLLITLRLVDIAIYTDHWSFLKIRYTGHIIETYNVQKFNPERSGSFVDIFAIPTKSGDHISSGNIHKDGCAYFRSSEHALPSLPLTGWVAGDVKEDTLVVQQREALLLLLFACSEFLLLDLKSIRSW</sequence>
<proteinExistence type="predicted"/>
<evidence type="ECO:0000313" key="2">
    <source>
        <dbReference type="WBParaSite" id="L893_g27937.t1"/>
    </source>
</evidence>
<keyword evidence="1" id="KW-1185">Reference proteome</keyword>
<evidence type="ECO:0000313" key="1">
    <source>
        <dbReference type="Proteomes" id="UP000095287"/>
    </source>
</evidence>
<protein>
    <submittedName>
        <fullName evidence="2">LTD domain-containing protein</fullName>
    </submittedName>
</protein>